<name>A0AAD7ICF0_9AGAR</name>
<sequence>MPAFAFAYGSFGDILATGQLIVKIIVNLRRGTRSDECAETEKELKSLGGDLANLTSCRWTTRFKLRHLRNAVVNGVNLITQQLATYQQQIVAVVRQVSRGVVEDLFVVISPAGVSIPVPLAYCDAFLAYFKPETDGGGVVYWLIIPSSDGSEFPERPSVSMELVLVSRPEDSVLTDVWYRSYCAWCGNPFAILSEQSLKCRIRPNSRCASVAQLFNQVSRQAFPLMLLYSFGHRYLATERRRHRILKQAVTDAVDLSPRRTHRKRISALRLSSDTTDTLPEYFQRDLADADD</sequence>
<dbReference type="AlphaFoldDB" id="A0AAD7ICF0"/>
<protein>
    <submittedName>
        <fullName evidence="1">Uncharacterized protein</fullName>
    </submittedName>
</protein>
<evidence type="ECO:0000313" key="2">
    <source>
        <dbReference type="Proteomes" id="UP001215598"/>
    </source>
</evidence>
<evidence type="ECO:0000313" key="1">
    <source>
        <dbReference type="EMBL" id="KAJ7739880.1"/>
    </source>
</evidence>
<dbReference type="EMBL" id="JARKIB010000105">
    <property type="protein sequence ID" value="KAJ7739880.1"/>
    <property type="molecule type" value="Genomic_DNA"/>
</dbReference>
<gene>
    <name evidence="1" type="ORF">B0H16DRAFT_1890952</name>
</gene>
<dbReference type="Proteomes" id="UP001215598">
    <property type="component" value="Unassembled WGS sequence"/>
</dbReference>
<organism evidence="1 2">
    <name type="scientific">Mycena metata</name>
    <dbReference type="NCBI Taxonomy" id="1033252"/>
    <lineage>
        <taxon>Eukaryota</taxon>
        <taxon>Fungi</taxon>
        <taxon>Dikarya</taxon>
        <taxon>Basidiomycota</taxon>
        <taxon>Agaricomycotina</taxon>
        <taxon>Agaricomycetes</taxon>
        <taxon>Agaricomycetidae</taxon>
        <taxon>Agaricales</taxon>
        <taxon>Marasmiineae</taxon>
        <taxon>Mycenaceae</taxon>
        <taxon>Mycena</taxon>
    </lineage>
</organism>
<accession>A0AAD7ICF0</accession>
<comment type="caution">
    <text evidence="1">The sequence shown here is derived from an EMBL/GenBank/DDBJ whole genome shotgun (WGS) entry which is preliminary data.</text>
</comment>
<proteinExistence type="predicted"/>
<keyword evidence="2" id="KW-1185">Reference proteome</keyword>
<reference evidence="1" key="1">
    <citation type="submission" date="2023-03" db="EMBL/GenBank/DDBJ databases">
        <title>Massive genome expansion in bonnet fungi (Mycena s.s.) driven by repeated elements and novel gene families across ecological guilds.</title>
        <authorList>
            <consortium name="Lawrence Berkeley National Laboratory"/>
            <person name="Harder C.B."/>
            <person name="Miyauchi S."/>
            <person name="Viragh M."/>
            <person name="Kuo A."/>
            <person name="Thoen E."/>
            <person name="Andreopoulos B."/>
            <person name="Lu D."/>
            <person name="Skrede I."/>
            <person name="Drula E."/>
            <person name="Henrissat B."/>
            <person name="Morin E."/>
            <person name="Kohler A."/>
            <person name="Barry K."/>
            <person name="LaButti K."/>
            <person name="Morin E."/>
            <person name="Salamov A."/>
            <person name="Lipzen A."/>
            <person name="Mereny Z."/>
            <person name="Hegedus B."/>
            <person name="Baldrian P."/>
            <person name="Stursova M."/>
            <person name="Weitz H."/>
            <person name="Taylor A."/>
            <person name="Grigoriev I.V."/>
            <person name="Nagy L.G."/>
            <person name="Martin F."/>
            <person name="Kauserud H."/>
        </authorList>
    </citation>
    <scope>NUCLEOTIDE SEQUENCE</scope>
    <source>
        <strain evidence="1">CBHHK182m</strain>
    </source>
</reference>